<name>A0A8S1J3C0_9CHLO</name>
<feature type="transmembrane region" description="Helical" evidence="3">
    <location>
        <begin position="912"/>
        <end position="929"/>
    </location>
</feature>
<dbReference type="Pfam" id="PF12349">
    <property type="entry name" value="Sterol-sensing"/>
    <property type="match status" value="1"/>
</dbReference>
<dbReference type="InterPro" id="IPR053958">
    <property type="entry name" value="HMGCR/SNAP/NPC1-like_SSD"/>
</dbReference>
<feature type="transmembrane region" description="Helical" evidence="3">
    <location>
        <begin position="370"/>
        <end position="394"/>
    </location>
</feature>
<keyword evidence="6" id="KW-1185">Reference proteome</keyword>
<dbReference type="PROSITE" id="PS50156">
    <property type="entry name" value="SSD"/>
    <property type="match status" value="1"/>
</dbReference>
<dbReference type="Proteomes" id="UP000708148">
    <property type="component" value="Unassembled WGS sequence"/>
</dbReference>
<keyword evidence="3" id="KW-0472">Membrane</keyword>
<feature type="transmembrane region" description="Helical" evidence="3">
    <location>
        <begin position="343"/>
        <end position="364"/>
    </location>
</feature>
<feature type="transmembrane region" description="Helical" evidence="3">
    <location>
        <begin position="38"/>
        <end position="57"/>
    </location>
</feature>
<feature type="transmembrane region" description="Helical" evidence="3">
    <location>
        <begin position="869"/>
        <end position="891"/>
    </location>
</feature>
<evidence type="ECO:0000256" key="2">
    <source>
        <dbReference type="SAM" id="MobiDB-lite"/>
    </source>
</evidence>
<feature type="transmembrane region" description="Helical" evidence="3">
    <location>
        <begin position="941"/>
        <end position="963"/>
    </location>
</feature>
<comment type="similarity">
    <text evidence="1">Belongs to the patched family.</text>
</comment>
<feature type="transmembrane region" description="Helical" evidence="3">
    <location>
        <begin position="440"/>
        <end position="468"/>
    </location>
</feature>
<sequence>MLGSVASCGKGLRRLSDAAHDGLAAVFRQLGLFVARRPLIFILLPILCTAVLGVLALRNFEEDDNPEHLYAPNSADSVDDRLYVRQEFEHPAVVDRLYAVANDGNGKNLLEPSVAKANLVELMELWEHIESFERTFFGFLVTYTQICYRTRPNFQCKRESILDAWDYDMAKLQADDDVLGTINSGNVTDIFGRPLDVESALGGVQRDADGRINGAEIFQLVVEIDTDLSEQDEALLRLLDSTGNLTDEQKDGLGKAGSFTSEGSDPRGLLWDQELVDEVHGWHTAKRGRLQAFYSSTPHVYREATEAVMRDMIWVLLAAPLVGAYSMGTLFRNNWIAIKSHLVAFSTLSVGMSYVSAIGFSVTIGVEYNLVISSVPFLLLGLGIDDTFIILGAFRKTDVRDSVQDRIATTMASAGSTIFVTSVTDFVAFLLTMFTDIPALVAFAVYSSSGIFFTFVYQTTFLLSFVILEAHRERRLYKGATWLGLGPIPKGGRAPSESANDSHTSSEEAATPASLPAGTPMTAKALEIRRGSSGSAEQDAKEAVTRKLSSSRPDLNSTGVNPALTSKIFGRGDYDPCSKSFTARFMGDWLPKVLLSTWGKVAVVLLELALLSAAIYGFMNTYMDFRFKDWFTPKGSRMATAFKIQDNHFGGDQNPFTIYTKAAPEGLTYFDFQDQFVALMDATRQNPFVTDKPPVFGWYEDFSAWLNTSAPASDLVDGRAPNATAFTDLVRRFVDTDGALYFSDIKFDESTDEIVASRLVRGHSRDLVDGDYMVDFVDSVRHEAHTGVPDLDPFVYHFFFPFIDGLKVIQYVTLRNVLMAGAAVFLIVLVLLANFLAALSVVCMIALTDVMLFGYMWYRGMTFNIVTSINIILAVGIAVDYSAHVAYAFLARKTGTNTERAAAALDDIGGDVLAGGVTTFLAVVALYFAEHYIMDVFFNMMTVIVLLGLWHGLVVLPVVLSFIGPRAHVPEERGRTGGACVAVEEGRA</sequence>
<dbReference type="SUPFAM" id="SSF82866">
    <property type="entry name" value="Multidrug efflux transporter AcrB transmembrane domain"/>
    <property type="match status" value="2"/>
</dbReference>
<evidence type="ECO:0000313" key="5">
    <source>
        <dbReference type="EMBL" id="CAD7700500.1"/>
    </source>
</evidence>
<gene>
    <name evidence="5" type="ORF">OSTQU699_LOCUS5859</name>
</gene>
<feature type="compositionally biased region" description="Polar residues" evidence="2">
    <location>
        <begin position="547"/>
        <end position="556"/>
    </location>
</feature>
<dbReference type="EMBL" id="CAJHUC010001281">
    <property type="protein sequence ID" value="CAD7700500.1"/>
    <property type="molecule type" value="Genomic_DNA"/>
</dbReference>
<comment type="caution">
    <text evidence="5">The sequence shown here is derived from an EMBL/GenBank/DDBJ whole genome shotgun (WGS) entry which is preliminary data.</text>
</comment>
<feature type="transmembrane region" description="Helical" evidence="3">
    <location>
        <begin position="601"/>
        <end position="619"/>
    </location>
</feature>
<feature type="transmembrane region" description="Helical" evidence="3">
    <location>
        <begin position="312"/>
        <end position="331"/>
    </location>
</feature>
<organism evidence="5 6">
    <name type="scientific">Ostreobium quekettii</name>
    <dbReference type="NCBI Taxonomy" id="121088"/>
    <lineage>
        <taxon>Eukaryota</taxon>
        <taxon>Viridiplantae</taxon>
        <taxon>Chlorophyta</taxon>
        <taxon>core chlorophytes</taxon>
        <taxon>Ulvophyceae</taxon>
        <taxon>TCBD clade</taxon>
        <taxon>Bryopsidales</taxon>
        <taxon>Ostreobineae</taxon>
        <taxon>Ostreobiaceae</taxon>
        <taxon>Ostreobium</taxon>
    </lineage>
</organism>
<evidence type="ECO:0000259" key="4">
    <source>
        <dbReference type="PROSITE" id="PS50156"/>
    </source>
</evidence>
<feature type="transmembrane region" description="Helical" evidence="3">
    <location>
        <begin position="824"/>
        <end position="857"/>
    </location>
</feature>
<dbReference type="InterPro" id="IPR000731">
    <property type="entry name" value="SSD"/>
</dbReference>
<keyword evidence="3" id="KW-0812">Transmembrane</keyword>
<feature type="transmembrane region" description="Helical" evidence="3">
    <location>
        <begin position="414"/>
        <end position="434"/>
    </location>
</feature>
<dbReference type="Gene3D" id="1.20.1640.10">
    <property type="entry name" value="Multidrug efflux transporter AcrB transmembrane domain"/>
    <property type="match status" value="2"/>
</dbReference>
<evidence type="ECO:0000256" key="1">
    <source>
        <dbReference type="ARBA" id="ARBA00005585"/>
    </source>
</evidence>
<dbReference type="OrthoDB" id="6510177at2759"/>
<dbReference type="AlphaFoldDB" id="A0A8S1J3C0"/>
<proteinExistence type="inferred from homology"/>
<evidence type="ECO:0000313" key="6">
    <source>
        <dbReference type="Proteomes" id="UP000708148"/>
    </source>
</evidence>
<keyword evidence="3" id="KW-1133">Transmembrane helix</keyword>
<evidence type="ECO:0000256" key="3">
    <source>
        <dbReference type="SAM" id="Phobius"/>
    </source>
</evidence>
<dbReference type="GO" id="GO:0016020">
    <property type="term" value="C:membrane"/>
    <property type="evidence" value="ECO:0007669"/>
    <property type="project" value="TreeGrafter"/>
</dbReference>
<protein>
    <recommendedName>
        <fullName evidence="4">SSD domain-containing protein</fullName>
    </recommendedName>
</protein>
<feature type="domain" description="SSD" evidence="4">
    <location>
        <begin position="311"/>
        <end position="468"/>
    </location>
</feature>
<dbReference type="InterPro" id="IPR051697">
    <property type="entry name" value="Patched_domain-protein"/>
</dbReference>
<accession>A0A8S1J3C0</accession>
<dbReference type="PANTHER" id="PTHR10796:SF92">
    <property type="entry name" value="PATCHED-RELATED, ISOFORM A"/>
    <property type="match status" value="1"/>
</dbReference>
<feature type="region of interest" description="Disordered" evidence="2">
    <location>
        <begin position="491"/>
        <end position="556"/>
    </location>
</feature>
<reference evidence="5" key="1">
    <citation type="submission" date="2020-12" db="EMBL/GenBank/DDBJ databases">
        <authorList>
            <person name="Iha C."/>
        </authorList>
    </citation>
    <scope>NUCLEOTIDE SEQUENCE</scope>
</reference>
<dbReference type="PANTHER" id="PTHR10796">
    <property type="entry name" value="PATCHED-RELATED"/>
    <property type="match status" value="1"/>
</dbReference>